<dbReference type="SUPFAM" id="SSF117396">
    <property type="entry name" value="TM1631-like"/>
    <property type="match status" value="1"/>
</dbReference>
<dbReference type="Pfam" id="PF01904">
    <property type="entry name" value="DUF72"/>
    <property type="match status" value="1"/>
</dbReference>
<name>A0A2P7SHZ3_9HYPH</name>
<comment type="caution">
    <text evidence="1">The sequence shown here is derived from an EMBL/GenBank/DDBJ whole genome shotgun (WGS) entry which is preliminary data.</text>
</comment>
<reference evidence="1 2" key="1">
    <citation type="submission" date="2018-03" db="EMBL/GenBank/DDBJ databases">
        <title>The draft genome of Mesorhizobium soli JCM 19897.</title>
        <authorList>
            <person name="Li L."/>
            <person name="Liu L."/>
            <person name="Liang L."/>
            <person name="Wang T."/>
            <person name="Zhang X."/>
        </authorList>
    </citation>
    <scope>NUCLEOTIDE SEQUENCE [LARGE SCALE GENOMIC DNA]</scope>
    <source>
        <strain evidence="1 2">JCM 19897</strain>
    </source>
</reference>
<protein>
    <submittedName>
        <fullName evidence="1">DUF72 domain-containing protein</fullName>
    </submittedName>
</protein>
<dbReference type="InterPro" id="IPR036520">
    <property type="entry name" value="UPF0759_sf"/>
</dbReference>
<proteinExistence type="predicted"/>
<keyword evidence="2" id="KW-1185">Reference proteome</keyword>
<sequence>MAEQHCFIGTAGWGIAAAHAPRLPGTGTQLARYARGLNAVEIDSSFYRPHRRETYERWADSAPADFRFSVKLPNTITHDHRLADTSALIGEFLAHVGGLGKKLGVLLVQLPPSLAFDASIAEAFLAELRAQSDAGIALEPRHASWFEREAEALLERHLVARVAADPANFDGADMPAGWRGLAYFRLHGSPRVYHSDYPPESLGVIERQMDEAARAAQEVWCIFDNTAQGHALGNALDLAAMTLAIKSH</sequence>
<evidence type="ECO:0000313" key="2">
    <source>
        <dbReference type="Proteomes" id="UP000240653"/>
    </source>
</evidence>
<organism evidence="1 2">
    <name type="scientific">Pseudaminobacter soli</name>
    <name type="common">ex Li et al. 2025</name>
    <dbReference type="NCBI Taxonomy" id="1295366"/>
    <lineage>
        <taxon>Bacteria</taxon>
        <taxon>Pseudomonadati</taxon>
        <taxon>Pseudomonadota</taxon>
        <taxon>Alphaproteobacteria</taxon>
        <taxon>Hyphomicrobiales</taxon>
        <taxon>Phyllobacteriaceae</taxon>
        <taxon>Pseudaminobacter</taxon>
    </lineage>
</organism>
<dbReference type="OrthoDB" id="9780310at2"/>
<dbReference type="Proteomes" id="UP000240653">
    <property type="component" value="Unassembled WGS sequence"/>
</dbReference>
<gene>
    <name evidence="1" type="ORF">C7I85_07205</name>
</gene>
<dbReference type="InterPro" id="IPR002763">
    <property type="entry name" value="DUF72"/>
</dbReference>
<evidence type="ECO:0000313" key="1">
    <source>
        <dbReference type="EMBL" id="PSJ62109.1"/>
    </source>
</evidence>
<accession>A0A2P7SHZ3</accession>
<dbReference type="PANTHER" id="PTHR30348:SF14">
    <property type="entry name" value="BLR8050 PROTEIN"/>
    <property type="match status" value="1"/>
</dbReference>
<dbReference type="PANTHER" id="PTHR30348">
    <property type="entry name" value="UNCHARACTERIZED PROTEIN YECE"/>
    <property type="match status" value="1"/>
</dbReference>
<dbReference type="EMBL" id="PXYL01000003">
    <property type="protein sequence ID" value="PSJ62109.1"/>
    <property type="molecule type" value="Genomic_DNA"/>
</dbReference>
<dbReference type="AlphaFoldDB" id="A0A2P7SHZ3"/>
<dbReference type="Gene3D" id="3.20.20.410">
    <property type="entry name" value="Protein of unknown function UPF0759"/>
    <property type="match status" value="1"/>
</dbReference>
<dbReference type="RefSeq" id="WP_106723287.1">
    <property type="nucleotide sequence ID" value="NZ_PXYL01000003.1"/>
</dbReference>